<evidence type="ECO:0008006" key="4">
    <source>
        <dbReference type="Google" id="ProtNLM"/>
    </source>
</evidence>
<dbReference type="AlphaFoldDB" id="A0A327KZY5"/>
<dbReference type="Proteomes" id="UP000249130">
    <property type="component" value="Unassembled WGS sequence"/>
</dbReference>
<keyword evidence="1" id="KW-0812">Transmembrane</keyword>
<dbReference type="Pfam" id="PF19660">
    <property type="entry name" value="DUF6163"/>
    <property type="match status" value="1"/>
</dbReference>
<evidence type="ECO:0000313" key="2">
    <source>
        <dbReference type="EMBL" id="RAI44249.1"/>
    </source>
</evidence>
<feature type="transmembrane region" description="Helical" evidence="1">
    <location>
        <begin position="72"/>
        <end position="92"/>
    </location>
</feature>
<dbReference type="InterPro" id="IPR046161">
    <property type="entry name" value="DUF6163"/>
</dbReference>
<dbReference type="EMBL" id="NPEX01000052">
    <property type="protein sequence ID" value="RAI44249.1"/>
    <property type="molecule type" value="Genomic_DNA"/>
</dbReference>
<dbReference type="OrthoDB" id="7843623at2"/>
<accession>A0A327KZY5</accession>
<feature type="transmembrane region" description="Helical" evidence="1">
    <location>
        <begin position="124"/>
        <end position="144"/>
    </location>
</feature>
<feature type="transmembrane region" description="Helical" evidence="1">
    <location>
        <begin position="99"/>
        <end position="118"/>
    </location>
</feature>
<comment type="caution">
    <text evidence="2">The sequence shown here is derived from an EMBL/GenBank/DDBJ whole genome shotgun (WGS) entry which is preliminary data.</text>
</comment>
<protein>
    <recommendedName>
        <fullName evidence="4">DoxX family protein</fullName>
    </recommendedName>
</protein>
<keyword evidence="3" id="KW-1185">Reference proteome</keyword>
<dbReference type="RefSeq" id="WP_111418932.1">
    <property type="nucleotide sequence ID" value="NZ_NPEX01000052.1"/>
</dbReference>
<gene>
    <name evidence="2" type="ORF">CH341_10085</name>
</gene>
<proteinExistence type="predicted"/>
<feature type="transmembrane region" description="Helical" evidence="1">
    <location>
        <begin position="28"/>
        <end position="52"/>
    </location>
</feature>
<name>A0A327KZY5_9BRAD</name>
<organism evidence="2 3">
    <name type="scientific">Rhodoplanes roseus</name>
    <dbReference type="NCBI Taxonomy" id="29409"/>
    <lineage>
        <taxon>Bacteria</taxon>
        <taxon>Pseudomonadati</taxon>
        <taxon>Pseudomonadota</taxon>
        <taxon>Alphaproteobacteria</taxon>
        <taxon>Hyphomicrobiales</taxon>
        <taxon>Nitrobacteraceae</taxon>
        <taxon>Rhodoplanes</taxon>
    </lineage>
</organism>
<reference evidence="2 3" key="1">
    <citation type="submission" date="2017-07" db="EMBL/GenBank/DDBJ databases">
        <title>Draft Genome Sequences of Select Purple Nonsulfur Bacteria.</title>
        <authorList>
            <person name="Lasarre B."/>
            <person name="Mckinlay J.B."/>
        </authorList>
    </citation>
    <scope>NUCLEOTIDE SEQUENCE [LARGE SCALE GENOMIC DNA]</scope>
    <source>
        <strain evidence="2 3">DSM 5909</strain>
    </source>
</reference>
<evidence type="ECO:0000313" key="3">
    <source>
        <dbReference type="Proteomes" id="UP000249130"/>
    </source>
</evidence>
<keyword evidence="1" id="KW-0472">Membrane</keyword>
<sequence>MSNSSGAGPIEQLDPVQAEDYRPDREGWAWYLVVFLRVAAGVAMLKGLYHWAAVCGIGAGPNEVFDAQSLPWQTATVFFAVIDLVAAVGLWLAAPWGAVVWLTGSVTMIVVQIFFPLIYGVHWIVVVGLALMIVAYLFFAIMAAREQGA</sequence>
<keyword evidence="1" id="KW-1133">Transmembrane helix</keyword>
<evidence type="ECO:0000256" key="1">
    <source>
        <dbReference type="SAM" id="Phobius"/>
    </source>
</evidence>